<dbReference type="PANTHER" id="PTHR30419">
    <property type="entry name" value="HTH-TYPE TRANSCRIPTIONAL REGULATOR YBHD"/>
    <property type="match status" value="1"/>
</dbReference>
<dbReference type="GO" id="GO:0005829">
    <property type="term" value="C:cytosol"/>
    <property type="evidence" value="ECO:0007669"/>
    <property type="project" value="TreeGrafter"/>
</dbReference>
<evidence type="ECO:0000256" key="1">
    <source>
        <dbReference type="ARBA" id="ARBA00003502"/>
    </source>
</evidence>
<dbReference type="InterPro" id="IPR050950">
    <property type="entry name" value="HTH-type_LysR_regulators"/>
</dbReference>
<dbReference type="Gene3D" id="1.10.10.10">
    <property type="entry name" value="Winged helix-like DNA-binding domain superfamily/Winged helix DNA-binding domain"/>
    <property type="match status" value="1"/>
</dbReference>
<dbReference type="InterPro" id="IPR005119">
    <property type="entry name" value="LysR_subst-bd"/>
</dbReference>
<dbReference type="PANTHER" id="PTHR30419:SF8">
    <property type="entry name" value="NITROGEN ASSIMILATION TRANSCRIPTIONAL ACTIVATOR-RELATED"/>
    <property type="match status" value="1"/>
</dbReference>
<dbReference type="Pfam" id="PF03466">
    <property type="entry name" value="LysR_substrate"/>
    <property type="match status" value="1"/>
</dbReference>
<protein>
    <recommendedName>
        <fullName evidence="6">HTH lysR-type domain-containing protein</fullName>
    </recommendedName>
</protein>
<dbReference type="Gene3D" id="3.40.190.10">
    <property type="entry name" value="Periplasmic binding protein-like II"/>
    <property type="match status" value="2"/>
</dbReference>
<dbReference type="InterPro" id="IPR000847">
    <property type="entry name" value="LysR_HTH_N"/>
</dbReference>
<evidence type="ECO:0000256" key="3">
    <source>
        <dbReference type="ARBA" id="ARBA00023015"/>
    </source>
</evidence>
<dbReference type="PROSITE" id="PS50931">
    <property type="entry name" value="HTH_LYSR"/>
    <property type="match status" value="1"/>
</dbReference>
<name>A0A109JYY5_9BRAD</name>
<dbReference type="InterPro" id="IPR036388">
    <property type="entry name" value="WH-like_DNA-bd_sf"/>
</dbReference>
<dbReference type="EMBL" id="LNCU01000041">
    <property type="protein sequence ID" value="KWV57628.1"/>
    <property type="molecule type" value="Genomic_DNA"/>
</dbReference>
<keyword evidence="5" id="KW-0804">Transcription</keyword>
<comment type="caution">
    <text evidence="7">The sequence shown here is derived from an EMBL/GenBank/DDBJ whole genome shotgun (WGS) entry which is preliminary data.</text>
</comment>
<dbReference type="AlphaFoldDB" id="A0A109JYY5"/>
<accession>A0A109JYY5</accession>
<feature type="domain" description="HTH lysR-type" evidence="6">
    <location>
        <begin position="6"/>
        <end position="63"/>
    </location>
</feature>
<dbReference type="FunFam" id="1.10.10.10:FF:000001">
    <property type="entry name" value="LysR family transcriptional regulator"/>
    <property type="match status" value="1"/>
</dbReference>
<dbReference type="RefSeq" id="WP_066505211.1">
    <property type="nucleotide sequence ID" value="NZ_LNCU01000041.1"/>
</dbReference>
<comment type="similarity">
    <text evidence="2">Belongs to the LysR transcriptional regulatory family.</text>
</comment>
<keyword evidence="3" id="KW-0805">Transcription regulation</keyword>
<sequence length="311" mass="33922">MSLINISPADLEAFLTVAESGSFSRSAATLGLSQPAVSARIKHLEDVLGVTLFHRTSRRVAISESGERLRIRLERTMGELRGLLKEFDAEAGLRKGRIRIGASPSIASSFLPTALAQFNKRWPEIELSLQDDFYGRDLARLAKGEVDFAVIPFDQSTEQFRFEGLLRDSFAPIVPKTHRLASKKRVTLADLAKEPLVTVPPESAAWATLKAAFGKAGIAFHPHFQTRSALSAVAMVRAGMGVGFLTRLGREQIMTNDVTTLALADFEIGRNVGIVTVQGRTLSRAATTLCKVLRDVTRAYSVTANEGRSRA</sequence>
<dbReference type="OrthoDB" id="8437302at2"/>
<keyword evidence="8" id="KW-1185">Reference proteome</keyword>
<evidence type="ECO:0000259" key="6">
    <source>
        <dbReference type="PROSITE" id="PS50931"/>
    </source>
</evidence>
<dbReference type="Proteomes" id="UP000057737">
    <property type="component" value="Unassembled WGS sequence"/>
</dbReference>
<dbReference type="SUPFAM" id="SSF46785">
    <property type="entry name" value="Winged helix' DNA-binding domain"/>
    <property type="match status" value="1"/>
</dbReference>
<dbReference type="Pfam" id="PF00126">
    <property type="entry name" value="HTH_1"/>
    <property type="match status" value="1"/>
</dbReference>
<evidence type="ECO:0000313" key="8">
    <source>
        <dbReference type="Proteomes" id="UP000057737"/>
    </source>
</evidence>
<dbReference type="SUPFAM" id="SSF53850">
    <property type="entry name" value="Periplasmic binding protein-like II"/>
    <property type="match status" value="1"/>
</dbReference>
<dbReference type="PRINTS" id="PR00039">
    <property type="entry name" value="HTHLYSR"/>
</dbReference>
<proteinExistence type="inferred from homology"/>
<dbReference type="InterPro" id="IPR036390">
    <property type="entry name" value="WH_DNA-bd_sf"/>
</dbReference>
<dbReference type="GO" id="GO:0003677">
    <property type="term" value="F:DNA binding"/>
    <property type="evidence" value="ECO:0007669"/>
    <property type="project" value="UniProtKB-KW"/>
</dbReference>
<evidence type="ECO:0000256" key="4">
    <source>
        <dbReference type="ARBA" id="ARBA00023125"/>
    </source>
</evidence>
<gene>
    <name evidence="7" type="ORF">AS156_38620</name>
</gene>
<evidence type="ECO:0000256" key="2">
    <source>
        <dbReference type="ARBA" id="ARBA00009437"/>
    </source>
</evidence>
<dbReference type="CDD" id="cd08440">
    <property type="entry name" value="PBP2_LTTR_like_4"/>
    <property type="match status" value="1"/>
</dbReference>
<comment type="function">
    <text evidence="1">NodD regulates the expression of the nodABCFE genes which encode other nodulation proteins. NodD is also a negative regulator of its own expression. Binds flavonoids as inducers.</text>
</comment>
<reference evidence="7 8" key="1">
    <citation type="submission" date="2015-11" db="EMBL/GenBank/DDBJ databases">
        <title>Draft Genome Sequence of the Strain BR 10303 (Bradyrhizobium sp.) isolated from nodules of Centrolobium paraense.</title>
        <authorList>
            <person name="Zelli J.E."/>
            <person name="Simoes-Araujo J.L."/>
            <person name="Barauna A.C."/>
            <person name="Silva K."/>
        </authorList>
    </citation>
    <scope>NUCLEOTIDE SEQUENCE [LARGE SCALE GENOMIC DNA]</scope>
    <source>
        <strain evidence="7 8">BR 10303</strain>
    </source>
</reference>
<keyword evidence="4" id="KW-0238">DNA-binding</keyword>
<organism evidence="7 8">
    <name type="scientific">Bradyrhizobium macuxiense</name>
    <dbReference type="NCBI Taxonomy" id="1755647"/>
    <lineage>
        <taxon>Bacteria</taxon>
        <taxon>Pseudomonadati</taxon>
        <taxon>Pseudomonadota</taxon>
        <taxon>Alphaproteobacteria</taxon>
        <taxon>Hyphomicrobiales</taxon>
        <taxon>Nitrobacteraceae</taxon>
        <taxon>Bradyrhizobium</taxon>
    </lineage>
</organism>
<dbReference type="GO" id="GO:0003700">
    <property type="term" value="F:DNA-binding transcription factor activity"/>
    <property type="evidence" value="ECO:0007669"/>
    <property type="project" value="InterPro"/>
</dbReference>
<evidence type="ECO:0000313" key="7">
    <source>
        <dbReference type="EMBL" id="KWV57628.1"/>
    </source>
</evidence>
<evidence type="ECO:0000256" key="5">
    <source>
        <dbReference type="ARBA" id="ARBA00023163"/>
    </source>
</evidence>